<sequence>MVRKKDRTPGPGAYDTDVRPVTPNIPAYTIAGRTLSLTSEQWSPGPGSYPITSKRSGPAFTMLGKQPSPLDHQDARAASVPGPGAYYSAKLSITHPKDPAYSISGKCRSFVREILPGPGAYALHNEDTGPSFSIMGRRSKSTGRDEIPGPGSYSPDERMPRASPAFSIGNRHGKRAKEENPGPGTYLHGSTTSRGPAYTISRRKPPTETEESPGPGEYYVDVGSPLTCRKEPAYTIGGRCKTARKDSRPGPGAYTLPVDRGPCYSIGGRWHRPKGADPSPGPGTYSLKHESKVGSPAYTIAGRHLKAVPECIPGPGTYDPRDSIGAGPCITFTGRKPAEKVFESPGPSDYNTGISTNVLNASHAISMGIRFRKKAPEEAPGPGAYTASSSTGLGGPAFTMTSGSERFDGF</sequence>
<keyword evidence="2" id="KW-1185">Reference proteome</keyword>
<gene>
    <name evidence="1" type="ORF">O6H91_12G102900</name>
</gene>
<dbReference type="Proteomes" id="UP001162992">
    <property type="component" value="Chromosome 12"/>
</dbReference>
<accession>A0ACC2C5A0</accession>
<name>A0ACC2C5A0_DIPCM</name>
<proteinExistence type="predicted"/>
<protein>
    <submittedName>
        <fullName evidence="1">Uncharacterized protein</fullName>
    </submittedName>
</protein>
<comment type="caution">
    <text evidence="1">The sequence shown here is derived from an EMBL/GenBank/DDBJ whole genome shotgun (WGS) entry which is preliminary data.</text>
</comment>
<reference evidence="2" key="1">
    <citation type="journal article" date="2024" name="Proc. Natl. Acad. Sci. U.S.A.">
        <title>Extraordinary preservation of gene collinearity over three hundred million years revealed in homosporous lycophytes.</title>
        <authorList>
            <person name="Li C."/>
            <person name="Wickell D."/>
            <person name="Kuo L.Y."/>
            <person name="Chen X."/>
            <person name="Nie B."/>
            <person name="Liao X."/>
            <person name="Peng D."/>
            <person name="Ji J."/>
            <person name="Jenkins J."/>
            <person name="Williams M."/>
            <person name="Shu S."/>
            <person name="Plott C."/>
            <person name="Barry K."/>
            <person name="Rajasekar S."/>
            <person name="Grimwood J."/>
            <person name="Han X."/>
            <person name="Sun S."/>
            <person name="Hou Z."/>
            <person name="He W."/>
            <person name="Dai G."/>
            <person name="Sun C."/>
            <person name="Schmutz J."/>
            <person name="Leebens-Mack J.H."/>
            <person name="Li F.W."/>
            <person name="Wang L."/>
        </authorList>
    </citation>
    <scope>NUCLEOTIDE SEQUENCE [LARGE SCALE GENOMIC DNA]</scope>
    <source>
        <strain evidence="2">cv. PW_Plant_1</strain>
    </source>
</reference>
<dbReference type="EMBL" id="CM055103">
    <property type="protein sequence ID" value="KAJ7537213.1"/>
    <property type="molecule type" value="Genomic_DNA"/>
</dbReference>
<organism evidence="1 2">
    <name type="scientific">Diphasiastrum complanatum</name>
    <name type="common">Issler's clubmoss</name>
    <name type="synonym">Lycopodium complanatum</name>
    <dbReference type="NCBI Taxonomy" id="34168"/>
    <lineage>
        <taxon>Eukaryota</taxon>
        <taxon>Viridiplantae</taxon>
        <taxon>Streptophyta</taxon>
        <taxon>Embryophyta</taxon>
        <taxon>Tracheophyta</taxon>
        <taxon>Lycopodiopsida</taxon>
        <taxon>Lycopodiales</taxon>
        <taxon>Lycopodiaceae</taxon>
        <taxon>Lycopodioideae</taxon>
        <taxon>Diphasiastrum</taxon>
    </lineage>
</organism>
<evidence type="ECO:0000313" key="1">
    <source>
        <dbReference type="EMBL" id="KAJ7537213.1"/>
    </source>
</evidence>
<evidence type="ECO:0000313" key="2">
    <source>
        <dbReference type="Proteomes" id="UP001162992"/>
    </source>
</evidence>